<dbReference type="AlphaFoldDB" id="A0A067CPC3"/>
<accession>A0A067CPC3</accession>
<dbReference type="KEGG" id="spar:SPRG_06620"/>
<dbReference type="GeneID" id="24128958"/>
<dbReference type="Proteomes" id="UP000030745">
    <property type="component" value="Unassembled WGS sequence"/>
</dbReference>
<organism evidence="2 3">
    <name type="scientific">Saprolegnia parasitica (strain CBS 223.65)</name>
    <dbReference type="NCBI Taxonomy" id="695850"/>
    <lineage>
        <taxon>Eukaryota</taxon>
        <taxon>Sar</taxon>
        <taxon>Stramenopiles</taxon>
        <taxon>Oomycota</taxon>
        <taxon>Saprolegniomycetes</taxon>
        <taxon>Saprolegniales</taxon>
        <taxon>Saprolegniaceae</taxon>
        <taxon>Saprolegnia</taxon>
    </lineage>
</organism>
<dbReference type="RefSeq" id="XP_012200827.1">
    <property type="nucleotide sequence ID" value="XM_012345437.1"/>
</dbReference>
<evidence type="ECO:0000313" key="2">
    <source>
        <dbReference type="EMBL" id="KDO28381.1"/>
    </source>
</evidence>
<dbReference type="VEuPathDB" id="FungiDB:SPRG_06620"/>
<dbReference type="EMBL" id="KK583211">
    <property type="protein sequence ID" value="KDO28381.1"/>
    <property type="molecule type" value="Genomic_DNA"/>
</dbReference>
<name>A0A067CPC3_SAPPC</name>
<protein>
    <submittedName>
        <fullName evidence="2">Uncharacterized protein</fullName>
    </submittedName>
</protein>
<dbReference type="OrthoDB" id="116233at2759"/>
<reference evidence="2 3" key="1">
    <citation type="journal article" date="2013" name="PLoS Genet.">
        <title>Distinctive expansion of potential virulence genes in the genome of the oomycete fish pathogen Saprolegnia parasitica.</title>
        <authorList>
            <person name="Jiang R.H."/>
            <person name="de Bruijn I."/>
            <person name="Haas B.J."/>
            <person name="Belmonte R."/>
            <person name="Lobach L."/>
            <person name="Christie J."/>
            <person name="van den Ackerveken G."/>
            <person name="Bottin A."/>
            <person name="Bulone V."/>
            <person name="Diaz-Moreno S.M."/>
            <person name="Dumas B."/>
            <person name="Fan L."/>
            <person name="Gaulin E."/>
            <person name="Govers F."/>
            <person name="Grenville-Briggs L.J."/>
            <person name="Horner N.R."/>
            <person name="Levin J.Z."/>
            <person name="Mammella M."/>
            <person name="Meijer H.J."/>
            <person name="Morris P."/>
            <person name="Nusbaum C."/>
            <person name="Oome S."/>
            <person name="Phillips A.J."/>
            <person name="van Rooyen D."/>
            <person name="Rzeszutek E."/>
            <person name="Saraiva M."/>
            <person name="Secombes C.J."/>
            <person name="Seidl M.F."/>
            <person name="Snel B."/>
            <person name="Stassen J.H."/>
            <person name="Sykes S."/>
            <person name="Tripathy S."/>
            <person name="van den Berg H."/>
            <person name="Vega-Arreguin J.C."/>
            <person name="Wawra S."/>
            <person name="Young S.K."/>
            <person name="Zeng Q."/>
            <person name="Dieguez-Uribeondo J."/>
            <person name="Russ C."/>
            <person name="Tyler B.M."/>
            <person name="van West P."/>
        </authorList>
    </citation>
    <scope>NUCLEOTIDE SEQUENCE [LARGE SCALE GENOMIC DNA]</scope>
    <source>
        <strain evidence="2 3">CBS 223.65</strain>
    </source>
</reference>
<feature type="region of interest" description="Disordered" evidence="1">
    <location>
        <begin position="1"/>
        <end position="29"/>
    </location>
</feature>
<sequence length="257" mass="26779">MVARKRKPAAAPEDVSTTQRPAPLSSDGPLNAARRELKIIAESLEIEGKDPAWGSNDATSILSTELVSALELATTVGGSAIGARATLGQVTAPPLSTADLTIAFCIATTLGADDEAKTMPDINMAVIVATTTSVQNTLLPKALAGASHCATTDAYRCLAHHRLSLLSVDGTPPPCAGFSLLRQAREFAIRAIPRANGKYDPRCHASVLPVVSVAGKASVVTLTKTMDYCCHAIVACQRCDALRSLRQASSLQKSSSS</sequence>
<evidence type="ECO:0000256" key="1">
    <source>
        <dbReference type="SAM" id="MobiDB-lite"/>
    </source>
</evidence>
<evidence type="ECO:0000313" key="3">
    <source>
        <dbReference type="Proteomes" id="UP000030745"/>
    </source>
</evidence>
<keyword evidence="3" id="KW-1185">Reference proteome</keyword>
<proteinExistence type="predicted"/>
<gene>
    <name evidence="2" type="ORF">SPRG_06620</name>
</gene>